<accession>A0AA51VJB2</accession>
<dbReference type="Gene3D" id="3.30.70.370">
    <property type="match status" value="1"/>
</dbReference>
<name>A0AA51VJB2_9CAUD</name>
<dbReference type="Pfam" id="PF00476">
    <property type="entry name" value="DNA_pol_A"/>
    <property type="match status" value="1"/>
</dbReference>
<dbReference type="InterPro" id="IPR043502">
    <property type="entry name" value="DNA/RNA_pol_sf"/>
</dbReference>
<dbReference type="PRINTS" id="PR00868">
    <property type="entry name" value="DNAPOLI"/>
</dbReference>
<dbReference type="SUPFAM" id="SSF56672">
    <property type="entry name" value="DNA/RNA polymerases"/>
    <property type="match status" value="1"/>
</dbReference>
<dbReference type="GO" id="GO:0039693">
    <property type="term" value="P:viral DNA genome replication"/>
    <property type="evidence" value="ECO:0007669"/>
    <property type="project" value="UniProtKB-KW"/>
</dbReference>
<dbReference type="EMBL" id="OQ921331">
    <property type="protein sequence ID" value="WMX18794.1"/>
    <property type="molecule type" value="Genomic_DNA"/>
</dbReference>
<dbReference type="PANTHER" id="PTHR10133:SF27">
    <property type="entry name" value="DNA POLYMERASE NU"/>
    <property type="match status" value="1"/>
</dbReference>
<evidence type="ECO:0000256" key="1">
    <source>
        <dbReference type="ARBA" id="ARBA00022705"/>
    </source>
</evidence>
<evidence type="ECO:0000313" key="5">
    <source>
        <dbReference type="Proteomes" id="UP001182171"/>
    </source>
</evidence>
<keyword evidence="2" id="KW-1194">Viral DNA replication</keyword>
<sequence length="384" mass="43471">MSNKASEFFKAYSEMTLREKDLGFYEKKEFNKDGSLRKTTGMLPYVIPQKEDGSGIIHHRLNHCSTTTGRLSASNPNMQQLPRESKVKQILRSRYGEQGMIAQCDYSAMEVVMGCVITGDKKLLSLLEAGTDMHCYRLAFQEGMPYEEVYELCHNPDAPNHKEWKKKRTAIKTFSFAAQYGASAKGLAFASGASLKDAEKFLANEEALFPESIKYRDVIAAEVNRTALLEPMRREQSDDGSWRIYREGYFTAPCGTRYRFRQKPVWREGKQVMDFKPTEMANYPFQGSGSLLMLIAMGMILRAGLATDWGNGSWCLLATVHDSVYCDCKDESTAREVGQLIKKCMEGARDRMLQLWPNFGILQDVKFPAECGIGKSFKEEQVLG</sequence>
<dbReference type="GO" id="GO:0003677">
    <property type="term" value="F:DNA binding"/>
    <property type="evidence" value="ECO:0007669"/>
    <property type="project" value="InterPro"/>
</dbReference>
<evidence type="ECO:0000313" key="4">
    <source>
        <dbReference type="EMBL" id="WMX18794.1"/>
    </source>
</evidence>
<evidence type="ECO:0000256" key="2">
    <source>
        <dbReference type="ARBA" id="ARBA00023109"/>
    </source>
</evidence>
<keyword evidence="4" id="KW-0239">DNA-directed DNA polymerase</keyword>
<dbReference type="InterPro" id="IPR002298">
    <property type="entry name" value="DNA_polymerase_A"/>
</dbReference>
<dbReference type="PANTHER" id="PTHR10133">
    <property type="entry name" value="DNA POLYMERASE I"/>
    <property type="match status" value="1"/>
</dbReference>
<dbReference type="GO" id="GO:0006302">
    <property type="term" value="P:double-strand break repair"/>
    <property type="evidence" value="ECO:0007669"/>
    <property type="project" value="TreeGrafter"/>
</dbReference>
<organism evidence="4 5">
    <name type="scientific">Escherichia phage vB_EcoP_PAS7</name>
    <dbReference type="NCBI Taxonomy" id="3053875"/>
    <lineage>
        <taxon>Viruses</taxon>
        <taxon>Duplodnaviria</taxon>
        <taxon>Heunggongvirae</taxon>
        <taxon>Uroviricota</taxon>
        <taxon>Caudoviricetes</taxon>
        <taxon>Autographivirales</taxon>
        <taxon>Autoscriptoviridae</taxon>
        <taxon>Slopekvirinae</taxon>
        <taxon>Cepavirus</taxon>
        <taxon>Cepavirus PAS7</taxon>
    </lineage>
</organism>
<feature type="domain" description="DNA-directed DNA polymerase family A palm" evidence="3">
    <location>
        <begin position="84"/>
        <end position="332"/>
    </location>
</feature>
<dbReference type="InterPro" id="IPR001098">
    <property type="entry name" value="DNA-dir_DNA_pol_A_palm_dom"/>
</dbReference>
<dbReference type="GO" id="GO:0006261">
    <property type="term" value="P:DNA-templated DNA replication"/>
    <property type="evidence" value="ECO:0007669"/>
    <property type="project" value="InterPro"/>
</dbReference>
<dbReference type="GO" id="GO:0003887">
    <property type="term" value="F:DNA-directed DNA polymerase activity"/>
    <property type="evidence" value="ECO:0007669"/>
    <property type="project" value="UniProtKB-KW"/>
</dbReference>
<keyword evidence="5" id="KW-1185">Reference proteome</keyword>
<reference evidence="4" key="1">
    <citation type="submission" date="2023-05" db="EMBL/GenBank/DDBJ databases">
        <title>Complete genome sequence of three non-O157 smooth Escherichia coli infecting phages.</title>
        <authorList>
            <person name="Pas C."/>
            <person name="Briers Y."/>
            <person name="Fieseler L."/>
        </authorList>
    </citation>
    <scope>NUCLEOTIDE SEQUENCE</scope>
</reference>
<keyword evidence="4" id="KW-0808">Transferase</keyword>
<keyword evidence="1" id="KW-0235">DNA replication</keyword>
<evidence type="ECO:0000259" key="3">
    <source>
        <dbReference type="SMART" id="SM00482"/>
    </source>
</evidence>
<keyword evidence="4" id="KW-0548">Nucleotidyltransferase</keyword>
<dbReference type="Proteomes" id="UP001182171">
    <property type="component" value="Segment"/>
</dbReference>
<dbReference type="Gene3D" id="1.10.150.20">
    <property type="entry name" value="5' to 3' exonuclease, C-terminal subdomain"/>
    <property type="match status" value="1"/>
</dbReference>
<proteinExistence type="predicted"/>
<protein>
    <submittedName>
        <fullName evidence="4">DNA-directed DNA polymerase</fullName>
    </submittedName>
</protein>
<dbReference type="SMART" id="SM00482">
    <property type="entry name" value="POLAc"/>
    <property type="match status" value="1"/>
</dbReference>